<feature type="non-terminal residue" evidence="1">
    <location>
        <position position="50"/>
    </location>
</feature>
<keyword evidence="2" id="KW-1185">Reference proteome</keyword>
<evidence type="ECO:0000313" key="2">
    <source>
        <dbReference type="Proteomes" id="UP000789901"/>
    </source>
</evidence>
<protein>
    <submittedName>
        <fullName evidence="1">9476_t:CDS:1</fullName>
    </submittedName>
</protein>
<evidence type="ECO:0000313" key="1">
    <source>
        <dbReference type="EMBL" id="CAG8856866.1"/>
    </source>
</evidence>
<accession>A0ABN7XQ34</accession>
<proteinExistence type="predicted"/>
<sequence>KEDYLNHHVQHAGYKANKGQKTIYNWFQPVEQKEHYGEDKYNKEIEYDSN</sequence>
<organism evidence="1 2">
    <name type="scientific">Gigaspora margarita</name>
    <dbReference type="NCBI Taxonomy" id="4874"/>
    <lineage>
        <taxon>Eukaryota</taxon>
        <taxon>Fungi</taxon>
        <taxon>Fungi incertae sedis</taxon>
        <taxon>Mucoromycota</taxon>
        <taxon>Glomeromycotina</taxon>
        <taxon>Glomeromycetes</taxon>
        <taxon>Diversisporales</taxon>
        <taxon>Gigasporaceae</taxon>
        <taxon>Gigaspora</taxon>
    </lineage>
</organism>
<name>A0ABN7XQ34_GIGMA</name>
<gene>
    <name evidence="1" type="ORF">GMARGA_LOCUS45687</name>
</gene>
<dbReference type="Proteomes" id="UP000789901">
    <property type="component" value="Unassembled WGS sequence"/>
</dbReference>
<comment type="caution">
    <text evidence="1">The sequence shown here is derived from an EMBL/GenBank/DDBJ whole genome shotgun (WGS) entry which is preliminary data.</text>
</comment>
<reference evidence="1 2" key="1">
    <citation type="submission" date="2021-06" db="EMBL/GenBank/DDBJ databases">
        <authorList>
            <person name="Kallberg Y."/>
            <person name="Tangrot J."/>
            <person name="Rosling A."/>
        </authorList>
    </citation>
    <scope>NUCLEOTIDE SEQUENCE [LARGE SCALE GENOMIC DNA]</scope>
    <source>
        <strain evidence="1 2">120-4 pot B 10/14</strain>
    </source>
</reference>
<feature type="non-terminal residue" evidence="1">
    <location>
        <position position="1"/>
    </location>
</feature>
<dbReference type="EMBL" id="CAJVQB010164759">
    <property type="protein sequence ID" value="CAG8856866.1"/>
    <property type="molecule type" value="Genomic_DNA"/>
</dbReference>